<dbReference type="PANTHER" id="PTHR34501">
    <property type="entry name" value="PROTEIN YDDL-RELATED"/>
    <property type="match status" value="1"/>
</dbReference>
<dbReference type="InterPro" id="IPR050298">
    <property type="entry name" value="Gram-neg_bact_OMP"/>
</dbReference>
<dbReference type="CDD" id="cd00342">
    <property type="entry name" value="gram_neg_porins"/>
    <property type="match status" value="1"/>
</dbReference>
<keyword evidence="6" id="KW-1185">Reference proteome</keyword>
<dbReference type="KEGG" id="fes:HER31_10085"/>
<feature type="domain" description="Porin" evidence="4">
    <location>
        <begin position="15"/>
        <end position="341"/>
    </location>
</feature>
<dbReference type="GO" id="GO:0015288">
    <property type="term" value="F:porin activity"/>
    <property type="evidence" value="ECO:0007669"/>
    <property type="project" value="InterPro"/>
</dbReference>
<dbReference type="InterPro" id="IPR033900">
    <property type="entry name" value="Gram_neg_porin_domain"/>
</dbReference>
<name>A0A6H1UDN7_9GAMM</name>
<dbReference type="Proteomes" id="UP000501602">
    <property type="component" value="Chromosome"/>
</dbReference>
<evidence type="ECO:0000313" key="5">
    <source>
        <dbReference type="EMBL" id="QIZ77195.1"/>
    </source>
</evidence>
<evidence type="ECO:0000259" key="4">
    <source>
        <dbReference type="Pfam" id="PF13609"/>
    </source>
</evidence>
<keyword evidence="3" id="KW-0472">Membrane</keyword>
<dbReference type="SUPFAM" id="SSF56935">
    <property type="entry name" value="Porins"/>
    <property type="match status" value="1"/>
</dbReference>
<evidence type="ECO:0000256" key="2">
    <source>
        <dbReference type="ARBA" id="ARBA00022729"/>
    </source>
</evidence>
<dbReference type="RefSeq" id="WP_168660456.1">
    <property type="nucleotide sequence ID" value="NZ_CP051180.1"/>
</dbReference>
<protein>
    <submittedName>
        <fullName evidence="5">Porin</fullName>
    </submittedName>
</protein>
<dbReference type="EMBL" id="CP051180">
    <property type="protein sequence ID" value="QIZ77195.1"/>
    <property type="molecule type" value="Genomic_DNA"/>
</dbReference>
<organism evidence="5 6">
    <name type="scientific">Ferrimonas lipolytica</name>
    <dbReference type="NCBI Taxonomy" id="2724191"/>
    <lineage>
        <taxon>Bacteria</taxon>
        <taxon>Pseudomonadati</taxon>
        <taxon>Pseudomonadota</taxon>
        <taxon>Gammaproteobacteria</taxon>
        <taxon>Alteromonadales</taxon>
        <taxon>Ferrimonadaceae</taxon>
        <taxon>Ferrimonas</taxon>
    </lineage>
</organism>
<reference evidence="5 6" key="1">
    <citation type="submission" date="2020-04" db="EMBL/GenBank/DDBJ databases">
        <title>Ferrimonas sp. S7 isolated from sea water.</title>
        <authorList>
            <person name="Bae S.S."/>
            <person name="Baek K."/>
        </authorList>
    </citation>
    <scope>NUCLEOTIDE SEQUENCE [LARGE SCALE GENOMIC DNA]</scope>
    <source>
        <strain evidence="5 6">S7</strain>
    </source>
</reference>
<dbReference type="GO" id="GO:0009279">
    <property type="term" value="C:cell outer membrane"/>
    <property type="evidence" value="ECO:0007669"/>
    <property type="project" value="UniProtKB-SubCell"/>
</dbReference>
<dbReference type="PANTHER" id="PTHR34501:SF2">
    <property type="entry name" value="OUTER MEMBRANE PORIN F-RELATED"/>
    <property type="match status" value="1"/>
</dbReference>
<accession>A0A6H1UDN7</accession>
<dbReference type="InterPro" id="IPR023614">
    <property type="entry name" value="Porin_dom_sf"/>
</dbReference>
<gene>
    <name evidence="5" type="ORF">HER31_10085</name>
</gene>
<keyword evidence="2" id="KW-0732">Signal</keyword>
<dbReference type="Gene3D" id="2.40.160.10">
    <property type="entry name" value="Porin"/>
    <property type="match status" value="1"/>
</dbReference>
<evidence type="ECO:0000313" key="6">
    <source>
        <dbReference type="Proteomes" id="UP000501602"/>
    </source>
</evidence>
<dbReference type="Pfam" id="PF13609">
    <property type="entry name" value="Porin_4"/>
    <property type="match status" value="1"/>
</dbReference>
<sequence length="366" mass="41290">MPIHQGETTQLNVGGWAGLAFINIDGDHKLVDSSSRINLQFKRQMTPDWQAEAKLEWGYNLVDGGDNFTLNGDSLQGQRESEFLFSRLGYIALEHQQYGRFSAGKQWSIYYDVAQHTDNFILTGGMALGVYNFNTDGGVSGTGRADTALQYRNNWGNWYLGLQYQARTEDEVGFETPDECNLDNPPPQCDNFIDYDDIEIEYDDSWGAKLAYDDGRWFVGAAINSGNIDDSRDNDVDKDSVYVATIKYGQLYQPGLFAAVSSAIGDHHELDNNNRLFDSSGAELMLAWTTDQNLTYVVGLNSLRSDDADYEQNYGDFKREFYVAGVHYQWEDGALVFIEGQLDSSEFGFSKEDDDNFIGIGVRFFF</sequence>
<proteinExistence type="predicted"/>
<evidence type="ECO:0000256" key="3">
    <source>
        <dbReference type="ARBA" id="ARBA00023136"/>
    </source>
</evidence>
<dbReference type="AlphaFoldDB" id="A0A6H1UDN7"/>
<comment type="subcellular location">
    <subcellularLocation>
        <location evidence="1">Cell outer membrane</location>
        <topology evidence="1">Multi-pass membrane protein</topology>
    </subcellularLocation>
</comment>
<evidence type="ECO:0000256" key="1">
    <source>
        <dbReference type="ARBA" id="ARBA00004571"/>
    </source>
</evidence>